<feature type="domain" description="Reverse transcriptase" evidence="1">
    <location>
        <begin position="111"/>
        <end position="344"/>
    </location>
</feature>
<evidence type="ECO:0000259" key="1">
    <source>
        <dbReference type="PROSITE" id="PS50878"/>
    </source>
</evidence>
<dbReference type="Proteomes" id="UP000434957">
    <property type="component" value="Unassembled WGS sequence"/>
</dbReference>
<dbReference type="PROSITE" id="PS50878">
    <property type="entry name" value="RT_POL"/>
    <property type="match status" value="1"/>
</dbReference>
<dbReference type="InterPro" id="IPR043128">
    <property type="entry name" value="Rev_trsase/Diguanyl_cyclase"/>
</dbReference>
<dbReference type="PANTHER" id="PTHR33064">
    <property type="entry name" value="POL PROTEIN"/>
    <property type="match status" value="1"/>
</dbReference>
<dbReference type="SUPFAM" id="SSF56672">
    <property type="entry name" value="DNA/RNA polymerases"/>
    <property type="match status" value="1"/>
</dbReference>
<comment type="caution">
    <text evidence="3">The sequence shown here is derived from an EMBL/GenBank/DDBJ whole genome shotgun (WGS) entry which is preliminary data.</text>
</comment>
<proteinExistence type="predicted"/>
<dbReference type="InterPro" id="IPR043502">
    <property type="entry name" value="DNA/RNA_pol_sf"/>
</dbReference>
<evidence type="ECO:0000313" key="5">
    <source>
        <dbReference type="Proteomes" id="UP000434957"/>
    </source>
</evidence>
<organism evidence="3 5">
    <name type="scientific">Phytophthora rubi</name>
    <dbReference type="NCBI Taxonomy" id="129364"/>
    <lineage>
        <taxon>Eukaryota</taxon>
        <taxon>Sar</taxon>
        <taxon>Stramenopiles</taxon>
        <taxon>Oomycota</taxon>
        <taxon>Peronosporomycetes</taxon>
        <taxon>Peronosporales</taxon>
        <taxon>Peronosporaceae</taxon>
        <taxon>Phytophthora</taxon>
    </lineage>
</organism>
<dbReference type="Pfam" id="PF00078">
    <property type="entry name" value="RVT_1"/>
    <property type="match status" value="1"/>
</dbReference>
<dbReference type="AlphaFoldDB" id="A0A6A4FMS2"/>
<dbReference type="Gene3D" id="3.10.10.10">
    <property type="entry name" value="HIV Type 1 Reverse Transcriptase, subunit A, domain 1"/>
    <property type="match status" value="2"/>
</dbReference>
<name>A0A6A4FMS2_9STRA</name>
<dbReference type="EMBL" id="QXFT01000158">
    <property type="protein sequence ID" value="KAE9352695.1"/>
    <property type="molecule type" value="Genomic_DNA"/>
</dbReference>
<sequence length="452" mass="51408">MWLLRHWRNLFWAKQLGSHEVEARESVRLQVRLHTAAGPVKPAESVTCLVIEEEEDEFIVGNDVLLSLGIEVSRQLEQLAGGYSELDDDPFETEDDAHSGLDEEEIRAGIELLIEAAQENGFPTELVDELRRIASKHNIWRLLLRDDPPAKILPYKLRLKENAKPFRCKARQYAPLQSKFLREFNKTLVELGWVYKNPSSRWVCAALPLRKPKSDEFRQAVDYKPLNSIAEAIAGLMPNLKTKLERARGKKHYDEGVFTPNRVMQGSCDSALHFQASMENSFAELLNKFLLIWIDDLLLFADTITEYLVVLEKLLDLIHQFGLKLSLKKSSLYQQSVTWCGKVIDQHGIRHDPKRIEGLAALPQTAGQLQQFICATNWMRDSLIDYARVVKPLQQCLDVALTGKRKTKRLASGIAVSLTDDEIRSIKGVKTLLEQAAQLAYPRDDGWASIVT</sequence>
<dbReference type="InterPro" id="IPR051320">
    <property type="entry name" value="Viral_Replic_Matur_Polypro"/>
</dbReference>
<protein>
    <recommendedName>
        <fullName evidence="1">Reverse transcriptase domain-containing protein</fullName>
    </recommendedName>
</protein>
<dbReference type="Proteomes" id="UP000429607">
    <property type="component" value="Unassembled WGS sequence"/>
</dbReference>
<dbReference type="EMBL" id="QXFV01000275">
    <property type="protein sequence ID" value="KAE9042943.1"/>
    <property type="molecule type" value="Genomic_DNA"/>
</dbReference>
<evidence type="ECO:0000313" key="2">
    <source>
        <dbReference type="EMBL" id="KAE9042943.1"/>
    </source>
</evidence>
<gene>
    <name evidence="2" type="ORF">PR001_g5994</name>
    <name evidence="3" type="ORF">PR003_g4250</name>
</gene>
<keyword evidence="5" id="KW-1185">Reference proteome</keyword>
<dbReference type="PANTHER" id="PTHR33064:SF37">
    <property type="entry name" value="RIBONUCLEASE H"/>
    <property type="match status" value="1"/>
</dbReference>
<reference evidence="3 5" key="1">
    <citation type="submission" date="2018-08" db="EMBL/GenBank/DDBJ databases">
        <title>Genomic investigation of the strawberry pathogen Phytophthora fragariae indicates pathogenicity is determined by transcriptional variation in three key races.</title>
        <authorList>
            <person name="Adams T.M."/>
            <person name="Armitage A.D."/>
            <person name="Sobczyk M.K."/>
            <person name="Bates H.J."/>
            <person name="Dunwell J.M."/>
            <person name="Nellist C.F."/>
            <person name="Harrison R.J."/>
        </authorList>
    </citation>
    <scope>NUCLEOTIDE SEQUENCE [LARGE SCALE GENOMIC DNA]</scope>
    <source>
        <strain evidence="2 4">SCRP249</strain>
        <strain evidence="3 5">SCRP333</strain>
    </source>
</reference>
<dbReference type="Gene3D" id="3.30.70.270">
    <property type="match status" value="3"/>
</dbReference>
<evidence type="ECO:0000313" key="3">
    <source>
        <dbReference type="EMBL" id="KAE9352695.1"/>
    </source>
</evidence>
<evidence type="ECO:0000313" key="4">
    <source>
        <dbReference type="Proteomes" id="UP000429607"/>
    </source>
</evidence>
<dbReference type="InterPro" id="IPR000477">
    <property type="entry name" value="RT_dom"/>
</dbReference>
<accession>A0A6A4FMS2</accession>